<dbReference type="InParanoid" id="A0A068TNJ7"/>
<evidence type="ECO:0000256" key="1">
    <source>
        <dbReference type="ARBA" id="ARBA00022723"/>
    </source>
</evidence>
<dbReference type="AlphaFoldDB" id="A0A068TNJ7"/>
<evidence type="ECO:0000256" key="5">
    <source>
        <dbReference type="ARBA" id="ARBA00082491"/>
    </source>
</evidence>
<feature type="chain" id="PRO_5001654154" description="Basic blue protein" evidence="6">
    <location>
        <begin position="29"/>
        <end position="123"/>
    </location>
</feature>
<accession>A0A068TNJ7</accession>
<evidence type="ECO:0000256" key="2">
    <source>
        <dbReference type="ARBA" id="ARBA00023008"/>
    </source>
</evidence>
<evidence type="ECO:0000259" key="7">
    <source>
        <dbReference type="PROSITE" id="PS51485"/>
    </source>
</evidence>
<proteinExistence type="predicted"/>
<dbReference type="PROSITE" id="PS51485">
    <property type="entry name" value="PHYTOCYANIN"/>
    <property type="match status" value="1"/>
</dbReference>
<gene>
    <name evidence="8" type="ORF">GSCOC_T00014902001</name>
</gene>
<dbReference type="EMBL" id="HG739085">
    <property type="protein sequence ID" value="CDO97529.1"/>
    <property type="molecule type" value="Genomic_DNA"/>
</dbReference>
<keyword evidence="1" id="KW-0479">Metal-binding</keyword>
<dbReference type="GO" id="GO:0009055">
    <property type="term" value="F:electron transfer activity"/>
    <property type="evidence" value="ECO:0007669"/>
    <property type="project" value="InterPro"/>
</dbReference>
<dbReference type="PANTHER" id="PTHR33021">
    <property type="entry name" value="BLUE COPPER PROTEIN"/>
    <property type="match status" value="1"/>
</dbReference>
<evidence type="ECO:0000256" key="4">
    <source>
        <dbReference type="ARBA" id="ARBA00071970"/>
    </source>
</evidence>
<dbReference type="GO" id="GO:0046872">
    <property type="term" value="F:metal ion binding"/>
    <property type="evidence" value="ECO:0007669"/>
    <property type="project" value="UniProtKB-KW"/>
</dbReference>
<dbReference type="OrthoDB" id="2011645at2759"/>
<protein>
    <recommendedName>
        <fullName evidence="4">Basic blue protein</fullName>
    </recommendedName>
    <alternativeName>
        <fullName evidence="5">Plantacyanin</fullName>
    </alternativeName>
</protein>
<dbReference type="InterPro" id="IPR008972">
    <property type="entry name" value="Cupredoxin"/>
</dbReference>
<evidence type="ECO:0000256" key="6">
    <source>
        <dbReference type="SAM" id="SignalP"/>
    </source>
</evidence>
<dbReference type="FunFam" id="2.60.40.420:FF:000013">
    <property type="entry name" value="basic blue protein-like"/>
    <property type="match status" value="1"/>
</dbReference>
<dbReference type="SUPFAM" id="SSF49503">
    <property type="entry name" value="Cupredoxins"/>
    <property type="match status" value="1"/>
</dbReference>
<dbReference type="InterPro" id="IPR039391">
    <property type="entry name" value="Phytocyanin-like"/>
</dbReference>
<name>A0A068TNJ7_COFCA</name>
<dbReference type="InterPro" id="IPR041844">
    <property type="entry name" value="Plantacyanin"/>
</dbReference>
<keyword evidence="9" id="KW-1185">Reference proteome</keyword>
<dbReference type="PhylomeDB" id="A0A068TNJ7"/>
<dbReference type="Proteomes" id="UP000295252">
    <property type="component" value="Chromosome IV"/>
</dbReference>
<organism evidence="8 9">
    <name type="scientific">Coffea canephora</name>
    <name type="common">Robusta coffee</name>
    <dbReference type="NCBI Taxonomy" id="49390"/>
    <lineage>
        <taxon>Eukaryota</taxon>
        <taxon>Viridiplantae</taxon>
        <taxon>Streptophyta</taxon>
        <taxon>Embryophyta</taxon>
        <taxon>Tracheophyta</taxon>
        <taxon>Spermatophyta</taxon>
        <taxon>Magnoliopsida</taxon>
        <taxon>eudicotyledons</taxon>
        <taxon>Gunneridae</taxon>
        <taxon>Pentapetalae</taxon>
        <taxon>asterids</taxon>
        <taxon>lamiids</taxon>
        <taxon>Gentianales</taxon>
        <taxon>Rubiaceae</taxon>
        <taxon>Ixoroideae</taxon>
        <taxon>Gardenieae complex</taxon>
        <taxon>Bertiereae - Coffeeae clade</taxon>
        <taxon>Coffeeae</taxon>
        <taxon>Coffea</taxon>
    </lineage>
</organism>
<evidence type="ECO:0000313" key="8">
    <source>
        <dbReference type="EMBL" id="CDO97529.1"/>
    </source>
</evidence>
<keyword evidence="6" id="KW-0732">Signal</keyword>
<dbReference type="Gramene" id="CDO97529">
    <property type="protein sequence ID" value="CDO97529"/>
    <property type="gene ID" value="GSCOC_T00014902001"/>
</dbReference>
<dbReference type="Pfam" id="PF02298">
    <property type="entry name" value="Cu_bind_like"/>
    <property type="match status" value="1"/>
</dbReference>
<dbReference type="OMA" id="CEWAEAR"/>
<dbReference type="FunCoup" id="A0A068TNJ7">
    <property type="interactions" value="147"/>
</dbReference>
<dbReference type="Gene3D" id="2.60.40.420">
    <property type="entry name" value="Cupredoxins - blue copper proteins"/>
    <property type="match status" value="1"/>
</dbReference>
<evidence type="ECO:0000313" key="9">
    <source>
        <dbReference type="Proteomes" id="UP000295252"/>
    </source>
</evidence>
<feature type="signal peptide" evidence="6">
    <location>
        <begin position="1"/>
        <end position="28"/>
    </location>
</feature>
<dbReference type="PANTHER" id="PTHR33021:SF9">
    <property type="entry name" value="PUTATIVE, EXPRESSED-RELATED"/>
    <property type="match status" value="1"/>
</dbReference>
<dbReference type="InterPro" id="IPR003245">
    <property type="entry name" value="Phytocyanin_dom"/>
</dbReference>
<reference evidence="9" key="1">
    <citation type="journal article" date="2014" name="Science">
        <title>The coffee genome provides insight into the convergent evolution of caffeine biosynthesis.</title>
        <authorList>
            <person name="Denoeud F."/>
            <person name="Carretero-Paulet L."/>
            <person name="Dereeper A."/>
            <person name="Droc G."/>
            <person name="Guyot R."/>
            <person name="Pietrella M."/>
            <person name="Zheng C."/>
            <person name="Alberti A."/>
            <person name="Anthony F."/>
            <person name="Aprea G."/>
            <person name="Aury J.M."/>
            <person name="Bento P."/>
            <person name="Bernard M."/>
            <person name="Bocs S."/>
            <person name="Campa C."/>
            <person name="Cenci A."/>
            <person name="Combes M.C."/>
            <person name="Crouzillat D."/>
            <person name="Da Silva C."/>
            <person name="Daddiego L."/>
            <person name="De Bellis F."/>
            <person name="Dussert S."/>
            <person name="Garsmeur O."/>
            <person name="Gayraud T."/>
            <person name="Guignon V."/>
            <person name="Jahn K."/>
            <person name="Jamilloux V."/>
            <person name="Joet T."/>
            <person name="Labadie K."/>
            <person name="Lan T."/>
            <person name="Leclercq J."/>
            <person name="Lepelley M."/>
            <person name="Leroy T."/>
            <person name="Li L.T."/>
            <person name="Librado P."/>
            <person name="Lopez L."/>
            <person name="Munoz A."/>
            <person name="Noel B."/>
            <person name="Pallavicini A."/>
            <person name="Perrotta G."/>
            <person name="Poncet V."/>
            <person name="Pot D."/>
            <person name="Priyono X."/>
            <person name="Rigoreau M."/>
            <person name="Rouard M."/>
            <person name="Rozas J."/>
            <person name="Tranchant-Dubreuil C."/>
            <person name="VanBuren R."/>
            <person name="Zhang Q."/>
            <person name="Andrade A.C."/>
            <person name="Argout X."/>
            <person name="Bertrand B."/>
            <person name="de Kochko A."/>
            <person name="Graziosi G."/>
            <person name="Henry R.J."/>
            <person name="Jayarama X."/>
            <person name="Ming R."/>
            <person name="Nagai C."/>
            <person name="Rounsley S."/>
            <person name="Sankoff D."/>
            <person name="Giuliano G."/>
            <person name="Albert V.A."/>
            <person name="Wincker P."/>
            <person name="Lashermes P."/>
        </authorList>
    </citation>
    <scope>NUCLEOTIDE SEQUENCE [LARGE SCALE GENOMIC DNA]</scope>
    <source>
        <strain evidence="9">cv. DH200-94</strain>
    </source>
</reference>
<dbReference type="GO" id="GO:0005886">
    <property type="term" value="C:plasma membrane"/>
    <property type="evidence" value="ECO:0007669"/>
    <property type="project" value="TreeGrafter"/>
</dbReference>
<sequence>MSQGRCSATFATAMMLCLLVLHSGVAEAAIYRVGGAGGWNFNTVSWPSGKRFRAGDTLVFSYNPAIHNVVAVNKAGYDSCTAPRGSKVYHTGNDQIKLVKGANYFICSYQGHCQSGMKIAVFG</sequence>
<evidence type="ECO:0000256" key="3">
    <source>
        <dbReference type="ARBA" id="ARBA00023157"/>
    </source>
</evidence>
<keyword evidence="2" id="KW-0186">Copper</keyword>
<keyword evidence="3" id="KW-1015">Disulfide bond</keyword>
<dbReference type="CDD" id="cd11013">
    <property type="entry name" value="Plantacyanin"/>
    <property type="match status" value="1"/>
</dbReference>
<feature type="domain" description="Phytocyanin" evidence="7">
    <location>
        <begin position="29"/>
        <end position="123"/>
    </location>
</feature>
<dbReference type="STRING" id="49390.A0A068TNJ7"/>